<reference evidence="7" key="1">
    <citation type="submission" date="2020-11" db="EMBL/GenBank/DDBJ databases">
        <authorList>
            <consortium name="DOE Joint Genome Institute"/>
            <person name="Ahrendt S."/>
            <person name="Riley R."/>
            <person name="Andreopoulos W."/>
            <person name="Labutti K."/>
            <person name="Pangilinan J."/>
            <person name="Ruiz-Duenas F.J."/>
            <person name="Barrasa J.M."/>
            <person name="Sanchez-Garcia M."/>
            <person name="Camarero S."/>
            <person name="Miyauchi S."/>
            <person name="Serrano A."/>
            <person name="Linde D."/>
            <person name="Babiker R."/>
            <person name="Drula E."/>
            <person name="Ayuso-Fernandez I."/>
            <person name="Pacheco R."/>
            <person name="Padilla G."/>
            <person name="Ferreira P."/>
            <person name="Barriuso J."/>
            <person name="Kellner H."/>
            <person name="Castanera R."/>
            <person name="Alfaro M."/>
            <person name="Ramirez L."/>
            <person name="Pisabarro A.G."/>
            <person name="Kuo A."/>
            <person name="Tritt A."/>
            <person name="Lipzen A."/>
            <person name="He G."/>
            <person name="Yan M."/>
            <person name="Ng V."/>
            <person name="Cullen D."/>
            <person name="Martin F."/>
            <person name="Rosso M.-N."/>
            <person name="Henrissat B."/>
            <person name="Hibbett D."/>
            <person name="Martinez A.T."/>
            <person name="Grigoriev I.V."/>
        </authorList>
    </citation>
    <scope>NUCLEOTIDE SEQUENCE</scope>
    <source>
        <strain evidence="7">CBS 247.69</strain>
    </source>
</reference>
<dbReference type="InterPro" id="IPR050815">
    <property type="entry name" value="TF_fung"/>
</dbReference>
<dbReference type="SUPFAM" id="SSF57701">
    <property type="entry name" value="Zn2/Cys6 DNA-binding domain"/>
    <property type="match status" value="1"/>
</dbReference>
<dbReference type="CDD" id="cd00067">
    <property type="entry name" value="GAL4"/>
    <property type="match status" value="1"/>
</dbReference>
<feature type="domain" description="Zn(2)-C6 fungal-type" evidence="6">
    <location>
        <begin position="20"/>
        <end position="53"/>
    </location>
</feature>
<dbReference type="Proteomes" id="UP000807353">
    <property type="component" value="Unassembled WGS sequence"/>
</dbReference>
<dbReference type="PANTHER" id="PTHR47338">
    <property type="entry name" value="ZN(II)2CYS6 TRANSCRIPTION FACTOR (EUROFUNG)-RELATED"/>
    <property type="match status" value="1"/>
</dbReference>
<comment type="subcellular location">
    <subcellularLocation>
        <location evidence="1">Nucleus</location>
    </subcellularLocation>
</comment>
<dbReference type="Pfam" id="PF00172">
    <property type="entry name" value="Zn_clus"/>
    <property type="match status" value="1"/>
</dbReference>
<evidence type="ECO:0000256" key="5">
    <source>
        <dbReference type="ARBA" id="ARBA00023242"/>
    </source>
</evidence>
<protein>
    <recommendedName>
        <fullName evidence="6">Zn(2)-C6 fungal-type domain-containing protein</fullName>
    </recommendedName>
</protein>
<dbReference type="CDD" id="cd12148">
    <property type="entry name" value="fungal_TF_MHR"/>
    <property type="match status" value="1"/>
</dbReference>
<keyword evidence="4" id="KW-0804">Transcription</keyword>
<evidence type="ECO:0000313" key="8">
    <source>
        <dbReference type="Proteomes" id="UP000807353"/>
    </source>
</evidence>
<comment type="caution">
    <text evidence="7">The sequence shown here is derived from an EMBL/GenBank/DDBJ whole genome shotgun (WGS) entry which is preliminary data.</text>
</comment>
<proteinExistence type="predicted"/>
<organism evidence="7 8">
    <name type="scientific">Collybia nuda</name>
    <dbReference type="NCBI Taxonomy" id="64659"/>
    <lineage>
        <taxon>Eukaryota</taxon>
        <taxon>Fungi</taxon>
        <taxon>Dikarya</taxon>
        <taxon>Basidiomycota</taxon>
        <taxon>Agaricomycotina</taxon>
        <taxon>Agaricomycetes</taxon>
        <taxon>Agaricomycetidae</taxon>
        <taxon>Agaricales</taxon>
        <taxon>Tricholomatineae</taxon>
        <taxon>Clitocybaceae</taxon>
        <taxon>Collybia</taxon>
    </lineage>
</organism>
<dbReference type="InterPro" id="IPR001138">
    <property type="entry name" value="Zn2Cys6_DnaBD"/>
</dbReference>
<evidence type="ECO:0000256" key="2">
    <source>
        <dbReference type="ARBA" id="ARBA00022723"/>
    </source>
</evidence>
<dbReference type="GO" id="GO:0008270">
    <property type="term" value="F:zinc ion binding"/>
    <property type="evidence" value="ECO:0007669"/>
    <property type="project" value="InterPro"/>
</dbReference>
<evidence type="ECO:0000256" key="1">
    <source>
        <dbReference type="ARBA" id="ARBA00004123"/>
    </source>
</evidence>
<dbReference type="SMART" id="SM00066">
    <property type="entry name" value="GAL4"/>
    <property type="match status" value="1"/>
</dbReference>
<keyword evidence="2" id="KW-0479">Metal-binding</keyword>
<evidence type="ECO:0000256" key="4">
    <source>
        <dbReference type="ARBA" id="ARBA00023163"/>
    </source>
</evidence>
<keyword evidence="5" id="KW-0539">Nucleus</keyword>
<keyword evidence="8" id="KW-1185">Reference proteome</keyword>
<dbReference type="GO" id="GO:0000981">
    <property type="term" value="F:DNA-binding transcription factor activity, RNA polymerase II-specific"/>
    <property type="evidence" value="ECO:0007669"/>
    <property type="project" value="InterPro"/>
</dbReference>
<dbReference type="PANTHER" id="PTHR47338:SF29">
    <property type="entry name" value="ZN(2)-C6 FUNGAL-TYPE DOMAIN-CONTAINING PROTEIN"/>
    <property type="match status" value="1"/>
</dbReference>
<dbReference type="OrthoDB" id="2309723at2759"/>
<accession>A0A9P5Y8U8</accession>
<dbReference type="GO" id="GO:0005634">
    <property type="term" value="C:nucleus"/>
    <property type="evidence" value="ECO:0007669"/>
    <property type="project" value="UniProtKB-SubCell"/>
</dbReference>
<keyword evidence="3" id="KW-0805">Transcription regulation</keyword>
<dbReference type="Gene3D" id="4.10.240.10">
    <property type="entry name" value="Zn(2)-C6 fungal-type DNA-binding domain"/>
    <property type="match status" value="1"/>
</dbReference>
<name>A0A9P5Y8U8_9AGAR</name>
<dbReference type="EMBL" id="MU150247">
    <property type="protein sequence ID" value="KAF9465498.1"/>
    <property type="molecule type" value="Genomic_DNA"/>
</dbReference>
<evidence type="ECO:0000259" key="6">
    <source>
        <dbReference type="PROSITE" id="PS50048"/>
    </source>
</evidence>
<dbReference type="PROSITE" id="PS50048">
    <property type="entry name" value="ZN2_CY6_FUNGAL_2"/>
    <property type="match status" value="1"/>
</dbReference>
<evidence type="ECO:0000256" key="3">
    <source>
        <dbReference type="ARBA" id="ARBA00023015"/>
    </source>
</evidence>
<evidence type="ECO:0000313" key="7">
    <source>
        <dbReference type="EMBL" id="KAF9465498.1"/>
    </source>
</evidence>
<sequence length="593" mass="66027">MSSELVIKYNPSSRHARGKACLNCRRRKIKCDGERPMCGQCASARGTFDDCEYSDGRPSQAQLLEKKILEVQTRIEKLEKAAQPSSLDSSPNSLHNFPLDDTFIPSVDTSTCHAETVSSANLISQPTPAMPVSSDSVDFTSIGTSASFLDARLSLHPFQEPYTEHRNSMLDAFYSECHHYGLFLIPDRFYQSFLLPLPLGHFSRPTPALLNVVYLWGTHISPSNPGIYDETGFLRTTLYHLTEDLTGSHPQKVIHTMQAEILLSYYYLKNGRPLEGSYHANAALSLSLSAGLNRLHTSWASPLDFHPGSINLPIRNQNTEAMITSLPPPIDLAEENERIDAFWASVILNNCWVAIQESHSMLFDPLDARIDTPWPTDSPYDVISQHCENGNTLQQFIECTTVEGVSVKALHAKATILLEQATTIHPSGFGTDALYSRALTRLDCLIEQFKIILPLSGSFNSLPLERETISLSRMIAHAATIRLHLTSAINVRESHNKCVLAAKAIASITENVVPVNVEHIQLDPIIAVLWIAACEVLMPEVLDASTGNDNDRVLVAFETIMSRMTRFSERNNMMKYLVDQFQIKNSARFKAPS</sequence>
<dbReference type="AlphaFoldDB" id="A0A9P5Y8U8"/>
<gene>
    <name evidence="7" type="ORF">BDZ94DRAFT_1320301</name>
</gene>
<dbReference type="InterPro" id="IPR036864">
    <property type="entry name" value="Zn2-C6_fun-type_DNA-bd_sf"/>
</dbReference>